<evidence type="ECO:0000313" key="2">
    <source>
        <dbReference type="Proteomes" id="UP000391834"/>
    </source>
</evidence>
<dbReference type="GO" id="GO:0004622">
    <property type="term" value="F:phosphatidylcholine lysophospholipase activity"/>
    <property type="evidence" value="ECO:0007669"/>
    <property type="project" value="TreeGrafter"/>
</dbReference>
<dbReference type="SUPFAM" id="SSF52266">
    <property type="entry name" value="SGNH hydrolase"/>
    <property type="match status" value="1"/>
</dbReference>
<dbReference type="AlphaFoldDB" id="A0A5M4AUJ1"/>
<dbReference type="Proteomes" id="UP000391834">
    <property type="component" value="Unassembled WGS sequence"/>
</dbReference>
<organism evidence="1 2">
    <name type="scientific">Prolixibacter bellariivorans</name>
    <dbReference type="NCBI Taxonomy" id="314319"/>
    <lineage>
        <taxon>Bacteria</taxon>
        <taxon>Pseudomonadati</taxon>
        <taxon>Bacteroidota</taxon>
        <taxon>Bacteroidia</taxon>
        <taxon>Marinilabiliales</taxon>
        <taxon>Prolixibacteraceae</taxon>
        <taxon>Prolixibacter</taxon>
    </lineage>
</organism>
<dbReference type="InterPro" id="IPR036514">
    <property type="entry name" value="SGNH_hydro_sf"/>
</dbReference>
<sequence>MILLLAGLNLKAAKPIKIMPVGNSITAGEHYRYPSVAERTGYRKALYEMLVKAGYNVDFVGSQDHGKRPKDDPNWYDWNNEAYPGWTIPAITEKVQEVLPVYQPDILLVHVGTNGRDWAQKPRQVMDMLDMINAYSVKDNHPVTVFLCKIIKRFYLEDSGPTSQFNNEVSRLVAQRTNDKIKIIMVDMENGAGLDYTDHIPDPAAKPPYKGGDMWGRRYPGVPYDKYHPNDKGNIKMAKKFYEELVLNLGKPK</sequence>
<dbReference type="InterPro" id="IPR001087">
    <property type="entry name" value="GDSL"/>
</dbReference>
<accession>A0A5M4AUJ1</accession>
<dbReference type="PANTHER" id="PTHR30383">
    <property type="entry name" value="THIOESTERASE 1/PROTEASE 1/LYSOPHOSPHOLIPASE L1"/>
    <property type="match status" value="1"/>
</dbReference>
<proteinExistence type="predicted"/>
<keyword evidence="2" id="KW-1185">Reference proteome</keyword>
<name>A0A5M4AUJ1_9BACT</name>
<evidence type="ECO:0000313" key="1">
    <source>
        <dbReference type="EMBL" id="GET31328.1"/>
    </source>
</evidence>
<dbReference type="Pfam" id="PF00657">
    <property type="entry name" value="Lipase_GDSL"/>
    <property type="match status" value="1"/>
</dbReference>
<gene>
    <name evidence="1" type="ORF">PbJCM13498_01910</name>
</gene>
<reference evidence="1 2" key="1">
    <citation type="submission" date="2019-10" db="EMBL/GenBank/DDBJ databases">
        <title>Prolixibacter strains distinguished by the presence of nitrate reductase genes were adept at nitrate-dependent anaerobic corrosion of metallic iron and carbon steel.</title>
        <authorList>
            <person name="Iino T."/>
            <person name="Shono N."/>
            <person name="Ito K."/>
            <person name="Nakamura R."/>
            <person name="Sueoka K."/>
            <person name="Harayama S."/>
            <person name="Ohkuma M."/>
        </authorList>
    </citation>
    <scope>NUCLEOTIDE SEQUENCE [LARGE SCALE GENOMIC DNA]</scope>
    <source>
        <strain evidence="1 2">JCM 13498</strain>
    </source>
</reference>
<protein>
    <submittedName>
        <fullName evidence="1">Uncharacterized protein</fullName>
    </submittedName>
</protein>
<dbReference type="PANTHER" id="PTHR30383:SF5">
    <property type="entry name" value="SGNH HYDROLASE-TYPE ESTERASE DOMAIN-CONTAINING PROTEIN"/>
    <property type="match status" value="1"/>
</dbReference>
<dbReference type="EMBL" id="BLAX01000001">
    <property type="protein sequence ID" value="GET31328.1"/>
    <property type="molecule type" value="Genomic_DNA"/>
</dbReference>
<dbReference type="InterPro" id="IPR051532">
    <property type="entry name" value="Ester_Hydrolysis_Enzymes"/>
</dbReference>
<comment type="caution">
    <text evidence="1">The sequence shown here is derived from an EMBL/GenBank/DDBJ whole genome shotgun (WGS) entry which is preliminary data.</text>
</comment>
<dbReference type="Gene3D" id="3.40.50.1110">
    <property type="entry name" value="SGNH hydrolase"/>
    <property type="match status" value="1"/>
</dbReference>